<reference evidence="5" key="1">
    <citation type="submission" date="2016-02" db="EMBL/GenBank/DDBJ databases">
        <authorList>
            <person name="Holder M.E."/>
            <person name="Ajami N.J."/>
            <person name="Petrosino J.F."/>
        </authorList>
    </citation>
    <scope>NUCLEOTIDE SEQUENCE [LARGE SCALE GENOMIC DNA]</scope>
    <source>
        <strain evidence="5">CCUG 45958</strain>
    </source>
</reference>
<organism evidence="4 5">
    <name type="scientific">Desulfovibrio fairfieldensis</name>
    <dbReference type="NCBI Taxonomy" id="44742"/>
    <lineage>
        <taxon>Bacteria</taxon>
        <taxon>Pseudomonadati</taxon>
        <taxon>Thermodesulfobacteriota</taxon>
        <taxon>Desulfovibrionia</taxon>
        <taxon>Desulfovibrionales</taxon>
        <taxon>Desulfovibrionaceae</taxon>
        <taxon>Desulfovibrio</taxon>
    </lineage>
</organism>
<feature type="domain" description="N-acetyltransferase" evidence="3">
    <location>
        <begin position="1"/>
        <end position="137"/>
    </location>
</feature>
<dbReference type="PROSITE" id="PS51186">
    <property type="entry name" value="GNAT"/>
    <property type="match status" value="1"/>
</dbReference>
<protein>
    <submittedName>
        <fullName evidence="4">GNAT family acetyltransferase</fullName>
    </submittedName>
</protein>
<evidence type="ECO:0000256" key="2">
    <source>
        <dbReference type="ARBA" id="ARBA00023315"/>
    </source>
</evidence>
<dbReference type="InterPro" id="IPR000182">
    <property type="entry name" value="GNAT_dom"/>
</dbReference>
<dbReference type="KEGG" id="dfi:AXF13_00380"/>
<name>A0A0X8JMF4_9BACT</name>
<dbReference type="GO" id="GO:0016747">
    <property type="term" value="F:acyltransferase activity, transferring groups other than amino-acyl groups"/>
    <property type="evidence" value="ECO:0007669"/>
    <property type="project" value="InterPro"/>
</dbReference>
<accession>A0A0X8JMF4</accession>
<dbReference type="PANTHER" id="PTHR43800">
    <property type="entry name" value="PEPTIDYL-LYSINE N-ACETYLTRANSFERASE YJAB"/>
    <property type="match status" value="1"/>
</dbReference>
<dbReference type="CDD" id="cd04301">
    <property type="entry name" value="NAT_SF"/>
    <property type="match status" value="1"/>
</dbReference>
<dbReference type="EMBL" id="CP014229">
    <property type="protein sequence ID" value="AMD91454.1"/>
    <property type="molecule type" value="Genomic_DNA"/>
</dbReference>
<gene>
    <name evidence="4" type="ORF">AXF13_00380</name>
</gene>
<dbReference type="NCBIfam" id="NF007807">
    <property type="entry name" value="PRK10514.1"/>
    <property type="match status" value="1"/>
</dbReference>
<keyword evidence="5" id="KW-1185">Reference proteome</keyword>
<evidence type="ECO:0000259" key="3">
    <source>
        <dbReference type="PROSITE" id="PS51186"/>
    </source>
</evidence>
<dbReference type="Gene3D" id="3.40.630.30">
    <property type="match status" value="1"/>
</dbReference>
<dbReference type="AlphaFoldDB" id="A0A0X8JMF4"/>
<evidence type="ECO:0000313" key="5">
    <source>
        <dbReference type="Proteomes" id="UP000069241"/>
    </source>
</evidence>
<dbReference type="InterPro" id="IPR016181">
    <property type="entry name" value="Acyl_CoA_acyltransferase"/>
</dbReference>
<dbReference type="Pfam" id="PF13508">
    <property type="entry name" value="Acetyltransf_7"/>
    <property type="match status" value="1"/>
</dbReference>
<keyword evidence="1 4" id="KW-0808">Transferase</keyword>
<keyword evidence="2" id="KW-0012">Acyltransferase</keyword>
<proteinExistence type="predicted"/>
<dbReference type="SUPFAM" id="SSF55729">
    <property type="entry name" value="Acyl-CoA N-acyltransferases (Nat)"/>
    <property type="match status" value="1"/>
</dbReference>
<evidence type="ECO:0000313" key="4">
    <source>
        <dbReference type="EMBL" id="AMD91454.1"/>
    </source>
</evidence>
<dbReference type="PANTHER" id="PTHR43800:SF1">
    <property type="entry name" value="PEPTIDYL-LYSINE N-ACETYLTRANSFERASE YJAB"/>
    <property type="match status" value="1"/>
</dbReference>
<dbReference type="STRING" id="44742.AXF13_00380"/>
<sequence length="139" mass="15494">MADDFPVLAELWRRSVEATHDFLLPGDLERIYAEVADVYLPGVDEVWLAEEEGCPVGFLGCDGAHVEMLFVEPEYFGRGVGKALLRHARDLHGALSLEVNEQNARALAFYQRQGFAVTGRSALDNAGRPYPLLYLAWRG</sequence>
<evidence type="ECO:0000256" key="1">
    <source>
        <dbReference type="ARBA" id="ARBA00022679"/>
    </source>
</evidence>
<dbReference type="Proteomes" id="UP000069241">
    <property type="component" value="Chromosome"/>
</dbReference>